<sequence length="139" mass="15552">MYHSLFALSRNHVSRDFRADPSGSSFQVRTQKDNALLVTVCTILGTILVVRSAHDSAAQFFPGCFPLIFFYRQWQGGTSPNRDGSPPGRYLSLFTRWIPSPSLLFCAPLRRDDLRHLPSCKGRAPRRCGLMSGAPIILI</sequence>
<proteinExistence type="predicted"/>
<dbReference type="Proteomes" id="UP001194468">
    <property type="component" value="Unassembled WGS sequence"/>
</dbReference>
<keyword evidence="2" id="KW-1185">Reference proteome</keyword>
<dbReference type="AlphaFoldDB" id="A0AAD4GEB2"/>
<evidence type="ECO:0000313" key="2">
    <source>
        <dbReference type="Proteomes" id="UP001194468"/>
    </source>
</evidence>
<reference evidence="1" key="2">
    <citation type="journal article" date="2020" name="Nat. Commun.">
        <title>Large-scale genome sequencing of mycorrhizal fungi provides insights into the early evolution of symbiotic traits.</title>
        <authorList>
            <person name="Miyauchi S."/>
            <person name="Kiss E."/>
            <person name="Kuo A."/>
            <person name="Drula E."/>
            <person name="Kohler A."/>
            <person name="Sanchez-Garcia M."/>
            <person name="Morin E."/>
            <person name="Andreopoulos B."/>
            <person name="Barry K.W."/>
            <person name="Bonito G."/>
            <person name="Buee M."/>
            <person name="Carver A."/>
            <person name="Chen C."/>
            <person name="Cichocki N."/>
            <person name="Clum A."/>
            <person name="Culley D."/>
            <person name="Crous P.W."/>
            <person name="Fauchery L."/>
            <person name="Girlanda M."/>
            <person name="Hayes R.D."/>
            <person name="Keri Z."/>
            <person name="LaButti K."/>
            <person name="Lipzen A."/>
            <person name="Lombard V."/>
            <person name="Magnuson J."/>
            <person name="Maillard F."/>
            <person name="Murat C."/>
            <person name="Nolan M."/>
            <person name="Ohm R.A."/>
            <person name="Pangilinan J."/>
            <person name="Pereira M.F."/>
            <person name="Perotto S."/>
            <person name="Peter M."/>
            <person name="Pfister S."/>
            <person name="Riley R."/>
            <person name="Sitrit Y."/>
            <person name="Stielow J.B."/>
            <person name="Szollosi G."/>
            <person name="Zifcakova L."/>
            <person name="Stursova M."/>
            <person name="Spatafora J.W."/>
            <person name="Tedersoo L."/>
            <person name="Vaario L.M."/>
            <person name="Yamada A."/>
            <person name="Yan M."/>
            <person name="Wang P."/>
            <person name="Xu J."/>
            <person name="Bruns T."/>
            <person name="Baldrian P."/>
            <person name="Vilgalys R."/>
            <person name="Dunand C."/>
            <person name="Henrissat B."/>
            <person name="Grigoriev I.V."/>
            <person name="Hibbett D."/>
            <person name="Nagy L.G."/>
            <person name="Martin F.M."/>
        </authorList>
    </citation>
    <scope>NUCLEOTIDE SEQUENCE</scope>
    <source>
        <strain evidence="1">BED1</strain>
    </source>
</reference>
<reference evidence="1" key="1">
    <citation type="submission" date="2019-10" db="EMBL/GenBank/DDBJ databases">
        <authorList>
            <consortium name="DOE Joint Genome Institute"/>
            <person name="Kuo A."/>
            <person name="Miyauchi S."/>
            <person name="Kiss E."/>
            <person name="Drula E."/>
            <person name="Kohler A."/>
            <person name="Sanchez-Garcia M."/>
            <person name="Andreopoulos B."/>
            <person name="Barry K.W."/>
            <person name="Bonito G."/>
            <person name="Buee M."/>
            <person name="Carver A."/>
            <person name="Chen C."/>
            <person name="Cichocki N."/>
            <person name="Clum A."/>
            <person name="Culley D."/>
            <person name="Crous P.W."/>
            <person name="Fauchery L."/>
            <person name="Girlanda M."/>
            <person name="Hayes R."/>
            <person name="Keri Z."/>
            <person name="LaButti K."/>
            <person name="Lipzen A."/>
            <person name="Lombard V."/>
            <person name="Magnuson J."/>
            <person name="Maillard F."/>
            <person name="Morin E."/>
            <person name="Murat C."/>
            <person name="Nolan M."/>
            <person name="Ohm R."/>
            <person name="Pangilinan J."/>
            <person name="Pereira M."/>
            <person name="Perotto S."/>
            <person name="Peter M."/>
            <person name="Riley R."/>
            <person name="Sitrit Y."/>
            <person name="Stielow B."/>
            <person name="Szollosi G."/>
            <person name="Zifcakova L."/>
            <person name="Stursova M."/>
            <person name="Spatafora J.W."/>
            <person name="Tedersoo L."/>
            <person name="Vaario L.-M."/>
            <person name="Yamada A."/>
            <person name="Yan M."/>
            <person name="Wang P."/>
            <person name="Xu J."/>
            <person name="Bruns T."/>
            <person name="Baldrian P."/>
            <person name="Vilgalys R."/>
            <person name="Henrissat B."/>
            <person name="Grigoriev I.V."/>
            <person name="Hibbett D."/>
            <person name="Nagy L.G."/>
            <person name="Martin F.M."/>
        </authorList>
    </citation>
    <scope>NUCLEOTIDE SEQUENCE</scope>
    <source>
        <strain evidence="1">BED1</strain>
    </source>
</reference>
<protein>
    <submittedName>
        <fullName evidence="1">Uncharacterized protein</fullName>
    </submittedName>
</protein>
<name>A0AAD4GEB2_BOLED</name>
<comment type="caution">
    <text evidence="1">The sequence shown here is derived from an EMBL/GenBank/DDBJ whole genome shotgun (WGS) entry which is preliminary data.</text>
</comment>
<gene>
    <name evidence="1" type="ORF">L210DRAFT_64555</name>
</gene>
<dbReference type="EMBL" id="WHUW01000015">
    <property type="protein sequence ID" value="KAF8439074.1"/>
    <property type="molecule type" value="Genomic_DNA"/>
</dbReference>
<accession>A0AAD4GEB2</accession>
<organism evidence="1 2">
    <name type="scientific">Boletus edulis BED1</name>
    <dbReference type="NCBI Taxonomy" id="1328754"/>
    <lineage>
        <taxon>Eukaryota</taxon>
        <taxon>Fungi</taxon>
        <taxon>Dikarya</taxon>
        <taxon>Basidiomycota</taxon>
        <taxon>Agaricomycotina</taxon>
        <taxon>Agaricomycetes</taxon>
        <taxon>Agaricomycetidae</taxon>
        <taxon>Boletales</taxon>
        <taxon>Boletineae</taxon>
        <taxon>Boletaceae</taxon>
        <taxon>Boletoideae</taxon>
        <taxon>Boletus</taxon>
    </lineage>
</organism>
<evidence type="ECO:0000313" key="1">
    <source>
        <dbReference type="EMBL" id="KAF8439074.1"/>
    </source>
</evidence>